<proteinExistence type="inferred from homology"/>
<name>A0A3B6LP04_WHEAT</name>
<evidence type="ECO:0000259" key="9">
    <source>
        <dbReference type="Pfam" id="PF16858"/>
    </source>
</evidence>
<dbReference type="Pfam" id="PF16869">
    <property type="entry name" value="CNDH2_M"/>
    <property type="match status" value="1"/>
</dbReference>
<feature type="region of interest" description="Disordered" evidence="7">
    <location>
        <begin position="209"/>
        <end position="316"/>
    </location>
</feature>
<evidence type="ECO:0000259" key="8">
    <source>
        <dbReference type="Pfam" id="PF06278"/>
    </source>
</evidence>
<evidence type="ECO:0000256" key="6">
    <source>
        <dbReference type="ARBA" id="ARBA00030479"/>
    </source>
</evidence>
<dbReference type="STRING" id="4565.A0A3B6LP04"/>
<dbReference type="GO" id="GO:0005634">
    <property type="term" value="C:nucleus"/>
    <property type="evidence" value="ECO:0000318"/>
    <property type="project" value="GO_Central"/>
</dbReference>
<dbReference type="InterPro" id="IPR031739">
    <property type="entry name" value="Ncaph2"/>
</dbReference>
<organism evidence="11">
    <name type="scientific">Triticum aestivum</name>
    <name type="common">Wheat</name>
    <dbReference type="NCBI Taxonomy" id="4565"/>
    <lineage>
        <taxon>Eukaryota</taxon>
        <taxon>Viridiplantae</taxon>
        <taxon>Streptophyta</taxon>
        <taxon>Embryophyta</taxon>
        <taxon>Tracheophyta</taxon>
        <taxon>Spermatophyta</taxon>
        <taxon>Magnoliopsida</taxon>
        <taxon>Liliopsida</taxon>
        <taxon>Poales</taxon>
        <taxon>Poaceae</taxon>
        <taxon>BOP clade</taxon>
        <taxon>Pooideae</taxon>
        <taxon>Triticodae</taxon>
        <taxon>Triticeae</taxon>
        <taxon>Triticinae</taxon>
        <taxon>Triticum</taxon>
    </lineage>
</organism>
<feature type="domain" description="Condensin-2 complex subunit H2 C-terminal" evidence="9">
    <location>
        <begin position="458"/>
        <end position="588"/>
    </location>
</feature>
<evidence type="ECO:0000256" key="1">
    <source>
        <dbReference type="ARBA" id="ARBA00004123"/>
    </source>
</evidence>
<sequence>MEEGSGGGEGSTGGGRFPILQAGRDPESNWEVDVAKSLEEYLLKICSGEISGEDFNFAEAALLLQGSVQVYSRKVEYLYSLVLHALEFLSQNKPDRQEKGSAEANENDPSTTPNKEDDMFLGLDDVPAETRTTLDNNLDRDDLRRKIVRPPANLLVFEGDCVDSEASELDSYLLATCGFYGDFVLLDPCDAPAVFAFLQGKKSCKEDILPHRGGSAPSKARHKAFTSPNARSGGTARRKTPGEVLGNAVQPEIEKPQEMNPGKSPAKDWSDHPGDLTPDPSMSQPDYVDPGSPDPGDDSDDEDPYKSLDPHEPGNLKINKRVKCFSRQVIGAPEKKTLAYVFPVARVDNVVSPELTKYFAVHISQQEKLDVSQSVYETLRMSFETGDEKCETVGDPKDDNHPNPSVHYFSDDDEPDIPNDPDVPYPDDEPDIPNEPAVNKSDDEGRVTQRRLVEHKRLADLCQSHLKALLRRIAEAGQQSELDARVSIWTQRIEHALEEQDRSPPFDVGLYGEQILDTLSSRTDTGTASFSQIVSGKPKYEVARTFSALLQLVNGRCVDLDKGQVMNELVCYTAANPFHVKLIGPNRRPEMEACFTRKRVKSPERRSCDEGGEPSQVQLKKNAPKNGKVSSVKVAARLTPEGKRRRRSGPLLQPFSLESS</sequence>
<feature type="region of interest" description="Disordered" evidence="7">
    <location>
        <begin position="1"/>
        <end position="23"/>
    </location>
</feature>
<dbReference type="OrthoDB" id="10038475at2759"/>
<dbReference type="Pfam" id="PF16858">
    <property type="entry name" value="CNDH2_C"/>
    <property type="match status" value="1"/>
</dbReference>
<dbReference type="Gramene" id="TraesCAD_scaffold_008720_01G000400.1">
    <property type="protein sequence ID" value="TraesCAD_scaffold_008720_01G000400.1"/>
    <property type="gene ID" value="TraesCAD_scaffold_008720_01G000400"/>
</dbReference>
<feature type="compositionally biased region" description="Basic and acidic residues" evidence="7">
    <location>
        <begin position="265"/>
        <end position="274"/>
    </location>
</feature>
<dbReference type="GO" id="GO:0003682">
    <property type="term" value="F:chromatin binding"/>
    <property type="evidence" value="ECO:0000318"/>
    <property type="project" value="GO_Central"/>
</dbReference>
<feature type="region of interest" description="Disordered" evidence="7">
    <location>
        <begin position="94"/>
        <end position="120"/>
    </location>
</feature>
<dbReference type="Gramene" id="TraesROB_scaffold_005320_01G000300.1">
    <property type="protein sequence ID" value="TraesROB_scaffold_005320_01G000300.1"/>
    <property type="gene ID" value="TraesROB_scaffold_005320_01G000300"/>
</dbReference>
<dbReference type="Gramene" id="TraesCLE_scaffold_010142_01G000300.1">
    <property type="protein sequence ID" value="TraesCLE_scaffold_010142_01G000300.1"/>
    <property type="gene ID" value="TraesCLE_scaffold_010142_01G000300"/>
</dbReference>
<dbReference type="Gramene" id="TraesCS5B03G0669500.1">
    <property type="protein sequence ID" value="TraesCS5B03G0669500.1.CDS"/>
    <property type="gene ID" value="TraesCS5B03G0669500"/>
</dbReference>
<evidence type="ECO:0000256" key="4">
    <source>
        <dbReference type="ARBA" id="ARBA00023067"/>
    </source>
</evidence>
<dbReference type="GO" id="GO:0051306">
    <property type="term" value="P:mitotic sister chromatid separation"/>
    <property type="evidence" value="ECO:0000318"/>
    <property type="project" value="GO_Central"/>
</dbReference>
<protein>
    <recommendedName>
        <fullName evidence="3">Condensin-2 complex subunit H2</fullName>
    </recommendedName>
    <alternativeName>
        <fullName evidence="6">Non-SMC condensin II complex subunit H2</fullName>
    </alternativeName>
</protein>
<feature type="compositionally biased region" description="Acidic residues" evidence="7">
    <location>
        <begin position="411"/>
        <end position="432"/>
    </location>
</feature>
<evidence type="ECO:0000256" key="3">
    <source>
        <dbReference type="ARBA" id="ARBA00016903"/>
    </source>
</evidence>
<dbReference type="PaxDb" id="4565-Traes_5BL_0712210C3.1"/>
<dbReference type="GO" id="GO:0000796">
    <property type="term" value="C:condensin complex"/>
    <property type="evidence" value="ECO:0000318"/>
    <property type="project" value="GO_Central"/>
</dbReference>
<dbReference type="InterPro" id="IPR031719">
    <property type="entry name" value="H2_M"/>
</dbReference>
<keyword evidence="12" id="KW-1185">Reference proteome</keyword>
<dbReference type="PANTHER" id="PTHR14324">
    <property type="entry name" value="CONDENSIN-2 COMPLEX SUBUNIT H2"/>
    <property type="match status" value="1"/>
</dbReference>
<dbReference type="Proteomes" id="UP000019116">
    <property type="component" value="Chromosome 5B"/>
</dbReference>
<dbReference type="OMA" id="KDSHDEA"/>
<comment type="similarity">
    <text evidence="2">Belongs to the CND2 H2 (condensin-2 subunit 2) family.</text>
</comment>
<dbReference type="AlphaFoldDB" id="A0A3B6LP04"/>
<keyword evidence="5" id="KW-0539">Nucleus</keyword>
<evidence type="ECO:0000259" key="10">
    <source>
        <dbReference type="Pfam" id="PF16869"/>
    </source>
</evidence>
<reference evidence="11" key="2">
    <citation type="submission" date="2018-10" db="UniProtKB">
        <authorList>
            <consortium name="EnsemblPlants"/>
        </authorList>
    </citation>
    <scope>IDENTIFICATION</scope>
</reference>
<dbReference type="InterPro" id="IPR031737">
    <property type="entry name" value="CNDH2_C"/>
</dbReference>
<dbReference type="Pfam" id="PF06278">
    <property type="entry name" value="CNDH2_N"/>
    <property type="match status" value="1"/>
</dbReference>
<reference evidence="11" key="1">
    <citation type="submission" date="2018-08" db="EMBL/GenBank/DDBJ databases">
        <authorList>
            <person name="Rossello M."/>
        </authorList>
    </citation>
    <scope>NUCLEOTIDE SEQUENCE [LARGE SCALE GENOMIC DNA]</scope>
    <source>
        <strain evidence="11">cv. Chinese Spring</strain>
    </source>
</reference>
<dbReference type="PANTHER" id="PTHR14324:SF3">
    <property type="entry name" value="CONDENSIN-2 COMPLEX SUBUNIT H2"/>
    <property type="match status" value="1"/>
</dbReference>
<dbReference type="GO" id="GO:0010032">
    <property type="term" value="P:meiotic chromosome condensation"/>
    <property type="evidence" value="ECO:0000318"/>
    <property type="project" value="GO_Central"/>
</dbReference>
<evidence type="ECO:0000313" key="11">
    <source>
        <dbReference type="EnsemblPlants" id="TraesCS5B02G258000.1"/>
    </source>
</evidence>
<comment type="subcellular location">
    <subcellularLocation>
        <location evidence="1">Nucleus</location>
    </subcellularLocation>
</comment>
<dbReference type="Gramene" id="TraesCS5B02G258000.1">
    <property type="protein sequence ID" value="TraesCS5B02G258000.1"/>
    <property type="gene ID" value="TraesCS5B02G258000"/>
</dbReference>
<evidence type="ECO:0000256" key="5">
    <source>
        <dbReference type="ARBA" id="ARBA00023242"/>
    </source>
</evidence>
<feature type="compositionally biased region" description="Basic and acidic residues" evidence="7">
    <location>
        <begin position="304"/>
        <end position="314"/>
    </location>
</feature>
<feature type="region of interest" description="Disordered" evidence="7">
    <location>
        <begin position="604"/>
        <end position="660"/>
    </location>
</feature>
<feature type="domain" description="Condensin II complex subunit H2 middle" evidence="10">
    <location>
        <begin position="149"/>
        <end position="303"/>
    </location>
</feature>
<dbReference type="Gramene" id="TraesPARA_EIv1.0_1693230.1">
    <property type="protein sequence ID" value="TraesPARA_EIv1.0_1693230.1.CDS"/>
    <property type="gene ID" value="TraesPARA_EIv1.0_1693230"/>
</dbReference>
<feature type="compositionally biased region" description="Basic and acidic residues" evidence="7">
    <location>
        <begin position="388"/>
        <end position="401"/>
    </location>
</feature>
<evidence type="ECO:0000313" key="12">
    <source>
        <dbReference type="Proteomes" id="UP000019116"/>
    </source>
</evidence>
<feature type="domain" description="Condensin II complex subunit H2 N-terminal" evidence="8">
    <location>
        <begin position="18"/>
        <end position="127"/>
    </location>
</feature>
<dbReference type="InterPro" id="IPR009378">
    <property type="entry name" value="H2_N"/>
</dbReference>
<feature type="compositionally biased region" description="Gly residues" evidence="7">
    <location>
        <begin position="1"/>
        <end position="16"/>
    </location>
</feature>
<keyword evidence="4" id="KW-0226">DNA condensation</keyword>
<dbReference type="EnsemblPlants" id="TraesCS5B02G258000.1">
    <property type="protein sequence ID" value="TraesCS5B02G258000.1"/>
    <property type="gene ID" value="TraesCS5B02G258000"/>
</dbReference>
<evidence type="ECO:0000256" key="7">
    <source>
        <dbReference type="SAM" id="MobiDB-lite"/>
    </source>
</evidence>
<dbReference type="Gramene" id="TraesWEE_scaffold_022487_01G000300.1">
    <property type="protein sequence ID" value="TraesWEE_scaffold_022487_01G000300.1"/>
    <property type="gene ID" value="TraesWEE_scaffold_022487_01G000300"/>
</dbReference>
<evidence type="ECO:0000256" key="2">
    <source>
        <dbReference type="ARBA" id="ARBA00007844"/>
    </source>
</evidence>
<accession>A0A3B6LP04</accession>
<feature type="region of interest" description="Disordered" evidence="7">
    <location>
        <begin position="388"/>
        <end position="445"/>
    </location>
</feature>